<proteinExistence type="predicted"/>
<feature type="signal peptide" evidence="1">
    <location>
        <begin position="1"/>
        <end position="28"/>
    </location>
</feature>
<sequence length="104" mass="10822">MRNTDHMRSTRRRVAVAALVLALAPALGSCGGDEAVPSEQVPALGKRLDEVDAAVGSGDYAGARVAVKELVAEAARAQVDGELSDEQAQRIVTAARSVLENLPD</sequence>
<keyword evidence="3" id="KW-1185">Reference proteome</keyword>
<protein>
    <submittedName>
        <fullName evidence="2">Uncharacterized protein</fullName>
    </submittedName>
</protein>
<accession>A0A4Z1CM74</accession>
<dbReference type="PROSITE" id="PS51257">
    <property type="entry name" value="PROKAR_LIPOPROTEIN"/>
    <property type="match status" value="1"/>
</dbReference>
<keyword evidence="1" id="KW-0732">Signal</keyword>
<dbReference type="AlphaFoldDB" id="A0A4Z1CM74"/>
<evidence type="ECO:0000313" key="3">
    <source>
        <dbReference type="Proteomes" id="UP000297496"/>
    </source>
</evidence>
<dbReference type="RefSeq" id="WP_135838214.1">
    <property type="nucleotide sequence ID" value="NZ_SRRO01000001.1"/>
</dbReference>
<evidence type="ECO:0000313" key="2">
    <source>
        <dbReference type="EMBL" id="TGN63679.1"/>
    </source>
</evidence>
<gene>
    <name evidence="2" type="ORF">EXE59_06740</name>
</gene>
<evidence type="ECO:0000256" key="1">
    <source>
        <dbReference type="SAM" id="SignalP"/>
    </source>
</evidence>
<reference evidence="2 3" key="1">
    <citation type="submission" date="2019-04" db="EMBL/GenBank/DDBJ databases">
        <title>Three New Species of Nocardioides, Nocardioides euryhalodurans sp. nov., Nocardioides seonyuensis sp. nov. and Nocardioides eburneoflavus sp. nov. Isolated from Soil.</title>
        <authorList>
            <person name="Roh S.G."/>
            <person name="Lee C."/>
            <person name="Kim M.-K."/>
            <person name="Kim S.B."/>
        </authorList>
    </citation>
    <scope>NUCLEOTIDE SEQUENCE [LARGE SCALE GENOMIC DNA]</scope>
    <source>
        <strain evidence="2 3">MMS17-SY213</strain>
    </source>
</reference>
<comment type="caution">
    <text evidence="2">The sequence shown here is derived from an EMBL/GenBank/DDBJ whole genome shotgun (WGS) entry which is preliminary data.</text>
</comment>
<organism evidence="2 3">
    <name type="scientific">Nocardioides eburneiflavus</name>
    <dbReference type="NCBI Taxonomy" id="2518372"/>
    <lineage>
        <taxon>Bacteria</taxon>
        <taxon>Bacillati</taxon>
        <taxon>Actinomycetota</taxon>
        <taxon>Actinomycetes</taxon>
        <taxon>Propionibacteriales</taxon>
        <taxon>Nocardioidaceae</taxon>
        <taxon>Nocardioides</taxon>
    </lineage>
</organism>
<dbReference type="Proteomes" id="UP000297496">
    <property type="component" value="Unassembled WGS sequence"/>
</dbReference>
<name>A0A4Z1CM74_9ACTN</name>
<feature type="chain" id="PRO_5039377723" evidence="1">
    <location>
        <begin position="29"/>
        <end position="104"/>
    </location>
</feature>
<dbReference type="EMBL" id="SRRO01000001">
    <property type="protein sequence ID" value="TGN63679.1"/>
    <property type="molecule type" value="Genomic_DNA"/>
</dbReference>